<evidence type="ECO:0000313" key="1">
    <source>
        <dbReference type="EMBL" id="MDQ0542515.1"/>
    </source>
</evidence>
<accession>A0AAJ1WVC6</accession>
<organism evidence="1 2">
    <name type="scientific">Methylobacterium brachiatum</name>
    <dbReference type="NCBI Taxonomy" id="269660"/>
    <lineage>
        <taxon>Bacteria</taxon>
        <taxon>Pseudomonadati</taxon>
        <taxon>Pseudomonadota</taxon>
        <taxon>Alphaproteobacteria</taxon>
        <taxon>Hyphomicrobiales</taxon>
        <taxon>Methylobacteriaceae</taxon>
        <taxon>Methylobacterium</taxon>
    </lineage>
</organism>
<sequence length="89" mass="9529">MAHDTHDPDHVIGDIFRRLAACRESLGEASLVTVAAAVRVALGAAVLEEAERRAAALAERTGPRPRDVRVTAWARRTGGDPYDVGDDLP</sequence>
<dbReference type="RefSeq" id="WP_230365813.1">
    <property type="nucleotide sequence ID" value="NZ_JAJALK010000003.1"/>
</dbReference>
<evidence type="ECO:0000313" key="2">
    <source>
        <dbReference type="Proteomes" id="UP001223420"/>
    </source>
</evidence>
<dbReference type="EMBL" id="JAUSWL010000002">
    <property type="protein sequence ID" value="MDQ0542515.1"/>
    <property type="molecule type" value="Genomic_DNA"/>
</dbReference>
<proteinExistence type="predicted"/>
<dbReference type="AlphaFoldDB" id="A0AAJ1WVC6"/>
<protein>
    <submittedName>
        <fullName evidence="1">Uncharacterized protein</fullName>
    </submittedName>
</protein>
<reference evidence="1" key="1">
    <citation type="submission" date="2023-07" db="EMBL/GenBank/DDBJ databases">
        <title>Genomic Encyclopedia of Type Strains, Phase IV (KMG-IV): sequencing the most valuable type-strain genomes for metagenomic binning, comparative biology and taxonomic classification.</title>
        <authorList>
            <person name="Goeker M."/>
        </authorList>
    </citation>
    <scope>NUCLEOTIDE SEQUENCE</scope>
    <source>
        <strain evidence="1">DSM 19569</strain>
    </source>
</reference>
<gene>
    <name evidence="1" type="ORF">QO001_001433</name>
</gene>
<dbReference type="Proteomes" id="UP001223420">
    <property type="component" value="Unassembled WGS sequence"/>
</dbReference>
<name>A0AAJ1WVC6_9HYPH</name>
<comment type="caution">
    <text evidence="1">The sequence shown here is derived from an EMBL/GenBank/DDBJ whole genome shotgun (WGS) entry which is preliminary data.</text>
</comment>